<dbReference type="NCBIfam" id="TIGR00254">
    <property type="entry name" value="GGDEF"/>
    <property type="match status" value="1"/>
</dbReference>
<reference evidence="7" key="1">
    <citation type="journal article" date="2016" name="Front. Microbiol.">
        <title>Molecular Keys to the Janthinobacterium and Duganella spp. Interaction with the Plant Pathogen Fusarium graminearum.</title>
        <authorList>
            <person name="Haack F.S."/>
            <person name="Poehlein A."/>
            <person name="Kroger C."/>
            <person name="Voigt C.A."/>
            <person name="Piepenbring M."/>
            <person name="Bode H.B."/>
            <person name="Daniel R."/>
            <person name="Schafer W."/>
            <person name="Streit W.R."/>
        </authorList>
    </citation>
    <scope>NUCLEOTIDE SEQUENCE [LARGE SCALE GENOMIC DNA]</scope>
    <source>
        <strain evidence="7">T54</strain>
    </source>
</reference>
<dbReference type="GO" id="GO:0071732">
    <property type="term" value="P:cellular response to nitric oxide"/>
    <property type="evidence" value="ECO:0007669"/>
    <property type="project" value="UniProtKB-ARBA"/>
</dbReference>
<evidence type="ECO:0000259" key="4">
    <source>
        <dbReference type="PROSITE" id="PS50883"/>
    </source>
</evidence>
<dbReference type="PROSITE" id="PS50883">
    <property type="entry name" value="EAL"/>
    <property type="match status" value="1"/>
</dbReference>
<feature type="transmembrane region" description="Helical" evidence="2">
    <location>
        <begin position="41"/>
        <end position="63"/>
    </location>
</feature>
<keyword evidence="2" id="KW-0472">Membrane</keyword>
<dbReference type="PROSITE" id="PS50112">
    <property type="entry name" value="PAS"/>
    <property type="match status" value="1"/>
</dbReference>
<evidence type="ECO:0000259" key="5">
    <source>
        <dbReference type="PROSITE" id="PS50887"/>
    </source>
</evidence>
<feature type="transmembrane region" description="Helical" evidence="2">
    <location>
        <begin position="125"/>
        <end position="143"/>
    </location>
</feature>
<dbReference type="Pfam" id="PF00563">
    <property type="entry name" value="EAL"/>
    <property type="match status" value="1"/>
</dbReference>
<dbReference type="CDD" id="cd01948">
    <property type="entry name" value="EAL"/>
    <property type="match status" value="1"/>
</dbReference>
<dbReference type="FunFam" id="3.30.70.270:FF:000001">
    <property type="entry name" value="Diguanylate cyclase domain protein"/>
    <property type="match status" value="1"/>
</dbReference>
<feature type="transmembrane region" description="Helical" evidence="2">
    <location>
        <begin position="179"/>
        <end position="200"/>
    </location>
</feature>
<dbReference type="InterPro" id="IPR035919">
    <property type="entry name" value="EAL_sf"/>
</dbReference>
<dbReference type="Pfam" id="PF00990">
    <property type="entry name" value="GGDEF"/>
    <property type="match status" value="1"/>
</dbReference>
<dbReference type="InterPro" id="IPR035965">
    <property type="entry name" value="PAS-like_dom_sf"/>
</dbReference>
<dbReference type="Gene3D" id="3.30.70.270">
    <property type="match status" value="1"/>
</dbReference>
<dbReference type="SMART" id="SM00052">
    <property type="entry name" value="EAL"/>
    <property type="match status" value="1"/>
</dbReference>
<dbReference type="FunFam" id="3.20.20.450:FF:000001">
    <property type="entry name" value="Cyclic di-GMP phosphodiesterase yahA"/>
    <property type="match status" value="1"/>
</dbReference>
<dbReference type="Proteomes" id="UP000175989">
    <property type="component" value="Unassembled WGS sequence"/>
</dbReference>
<sequence length="765" mass="84300">MSIQPEQYVNLSMMTSSFAVDALLVVLLVFLWLMHRKEKHALLWGIGQAAVMAGGLTWFAGAAVLSPSWRLFICALMLVIGMAGYYGGTQYFLGDLRRRHWRPIIVAIAVATAGFYALWQWHSHWVPPGSAAALGLVMIWMGVRLYRAQRRYRLLGCTLVARGVFNLVSAATLPPEWYLLWFAGTSILKAVSMLGLIYAVQDEMQQRYARTIDSLSHGFLIRDRRGIIHVANERGARLLGFEKAADLVGKHLSDILPRITPAMVDDYFKRFEAPGVQYPMTDTAVVTLHTGARLPLEMAGSPYIERGQLYCLVQLLDISERQRKDDLLKQAARIDPVTGFYNRHALSEALAKEVARCRETGRECVVLFLDLDKFKRVNDSFGHATGDELLRQTAQRLFAMLGPGDLLARFGGDEFIIVLPDLAPGAAEQAARRCAEHILAALSSRFQLLHHAIGVSASIGVACYPMLGSDSDTLVRNADIAMYEAKKAGRGELRFFHDSMNAAAKNALVIDGALRGAIENNEFRLVYQAIVDARTGALTKAEALIRWHHAQLGNVPPDRFIPVAEDSGMVVAIGAWVLEQACRQLAAWRDGPLGAVTVSINVSAWQLADPFFVALVQQTLARHNLPPRQLELELTERVLIDDGGHVHSVIDRLRALGVGVSLDDFGTGYSSLSYLTQFNLNTLKIDRAFVMDIEHSDRSNSLVHAIIAMGQSLGLKLVAEGVETAGQAAILERMGCHYLQGYHISRPIAPDALLDFAVDRSSAAA</sequence>
<feature type="transmembrane region" description="Helical" evidence="2">
    <location>
        <begin position="100"/>
        <end position="119"/>
    </location>
</feature>
<evidence type="ECO:0000256" key="1">
    <source>
        <dbReference type="ARBA" id="ARBA00051114"/>
    </source>
</evidence>
<dbReference type="SUPFAM" id="SSF55785">
    <property type="entry name" value="PYP-like sensor domain (PAS domain)"/>
    <property type="match status" value="1"/>
</dbReference>
<feature type="domain" description="EAL" evidence="4">
    <location>
        <begin position="507"/>
        <end position="761"/>
    </location>
</feature>
<dbReference type="InterPro" id="IPR052155">
    <property type="entry name" value="Biofilm_reg_signaling"/>
</dbReference>
<dbReference type="NCBIfam" id="TIGR00229">
    <property type="entry name" value="sensory_box"/>
    <property type="match status" value="1"/>
</dbReference>
<dbReference type="InterPro" id="IPR013767">
    <property type="entry name" value="PAS_fold"/>
</dbReference>
<dbReference type="InterPro" id="IPR000160">
    <property type="entry name" value="GGDEF_dom"/>
</dbReference>
<dbReference type="PANTHER" id="PTHR44757">
    <property type="entry name" value="DIGUANYLATE CYCLASE DGCP"/>
    <property type="match status" value="1"/>
</dbReference>
<dbReference type="GO" id="GO:0006355">
    <property type="term" value="P:regulation of DNA-templated transcription"/>
    <property type="evidence" value="ECO:0007669"/>
    <property type="project" value="InterPro"/>
</dbReference>
<comment type="caution">
    <text evidence="6">The sequence shown here is derived from an EMBL/GenBank/DDBJ whole genome shotgun (WGS) entry which is preliminary data.</text>
</comment>
<dbReference type="SMART" id="SM00267">
    <property type="entry name" value="GGDEF"/>
    <property type="match status" value="1"/>
</dbReference>
<dbReference type="PANTHER" id="PTHR44757:SF2">
    <property type="entry name" value="BIOFILM ARCHITECTURE MAINTENANCE PROTEIN MBAA"/>
    <property type="match status" value="1"/>
</dbReference>
<name>A0A1E7WD66_9BURK</name>
<feature type="domain" description="PAS" evidence="3">
    <location>
        <begin position="204"/>
        <end position="243"/>
    </location>
</feature>
<keyword evidence="2" id="KW-0812">Transmembrane</keyword>
<dbReference type="SUPFAM" id="SSF141868">
    <property type="entry name" value="EAL domain-like"/>
    <property type="match status" value="1"/>
</dbReference>
<keyword evidence="2" id="KW-1133">Transmembrane helix</keyword>
<dbReference type="Gene3D" id="3.30.450.20">
    <property type="entry name" value="PAS domain"/>
    <property type="match status" value="1"/>
</dbReference>
<proteinExistence type="predicted"/>
<evidence type="ECO:0000256" key="2">
    <source>
        <dbReference type="SAM" id="Phobius"/>
    </source>
</evidence>
<keyword evidence="6" id="KW-0378">Hydrolase</keyword>
<dbReference type="GO" id="GO:0071111">
    <property type="term" value="F:cyclic-guanylate-specific phosphodiesterase activity"/>
    <property type="evidence" value="ECO:0007669"/>
    <property type="project" value="UniProtKB-EC"/>
</dbReference>
<protein>
    <submittedName>
        <fullName evidence="6">Cyclic di-GMP phosphodiesterase Gmr</fullName>
        <ecNumber evidence="6">3.1.4.52</ecNumber>
    </submittedName>
</protein>
<keyword evidence="7" id="KW-1185">Reference proteome</keyword>
<dbReference type="CDD" id="cd01949">
    <property type="entry name" value="GGDEF"/>
    <property type="match status" value="1"/>
</dbReference>
<dbReference type="InterPro" id="IPR029787">
    <property type="entry name" value="Nucleotide_cyclase"/>
</dbReference>
<evidence type="ECO:0000313" key="6">
    <source>
        <dbReference type="EMBL" id="OEZ95797.1"/>
    </source>
</evidence>
<feature type="transmembrane region" description="Helical" evidence="2">
    <location>
        <begin position="12"/>
        <end position="34"/>
    </location>
</feature>
<dbReference type="RefSeq" id="WP_229255453.1">
    <property type="nucleotide sequence ID" value="NZ_LROM01000119.1"/>
</dbReference>
<gene>
    <name evidence="6" type="primary">gmr_16</name>
    <name evidence="6" type="ORF">DUPY_41970</name>
</gene>
<dbReference type="Pfam" id="PF00989">
    <property type="entry name" value="PAS"/>
    <property type="match status" value="1"/>
</dbReference>
<dbReference type="CDD" id="cd00130">
    <property type="entry name" value="PAS"/>
    <property type="match status" value="1"/>
</dbReference>
<dbReference type="PATRIC" id="fig|762836.4.peg.4323"/>
<dbReference type="SMART" id="SM00091">
    <property type="entry name" value="PAS"/>
    <property type="match status" value="1"/>
</dbReference>
<dbReference type="InterPro" id="IPR043128">
    <property type="entry name" value="Rev_trsase/Diguanyl_cyclase"/>
</dbReference>
<dbReference type="InterPro" id="IPR000014">
    <property type="entry name" value="PAS"/>
</dbReference>
<feature type="domain" description="GGDEF" evidence="5">
    <location>
        <begin position="362"/>
        <end position="498"/>
    </location>
</feature>
<comment type="catalytic activity">
    <reaction evidence="1">
        <text>3',3'-c-di-GMP + H2O = 5'-phosphoguanylyl(3'-&gt;5')guanosine + H(+)</text>
        <dbReference type="Rhea" id="RHEA:24902"/>
        <dbReference type="ChEBI" id="CHEBI:15377"/>
        <dbReference type="ChEBI" id="CHEBI:15378"/>
        <dbReference type="ChEBI" id="CHEBI:58754"/>
        <dbReference type="ChEBI" id="CHEBI:58805"/>
        <dbReference type="EC" id="3.1.4.52"/>
    </reaction>
    <physiologicalReaction direction="left-to-right" evidence="1">
        <dbReference type="Rhea" id="RHEA:24903"/>
    </physiologicalReaction>
</comment>
<feature type="transmembrane region" description="Helical" evidence="2">
    <location>
        <begin position="69"/>
        <end position="88"/>
    </location>
</feature>
<dbReference type="SUPFAM" id="SSF55073">
    <property type="entry name" value="Nucleotide cyclase"/>
    <property type="match status" value="1"/>
</dbReference>
<dbReference type="AlphaFoldDB" id="A0A1E7WD66"/>
<organism evidence="6 7">
    <name type="scientific">Duganella phyllosphaerae</name>
    <dbReference type="NCBI Taxonomy" id="762836"/>
    <lineage>
        <taxon>Bacteria</taxon>
        <taxon>Pseudomonadati</taxon>
        <taxon>Pseudomonadota</taxon>
        <taxon>Betaproteobacteria</taxon>
        <taxon>Burkholderiales</taxon>
        <taxon>Oxalobacteraceae</taxon>
        <taxon>Telluria group</taxon>
        <taxon>Duganella</taxon>
    </lineage>
</organism>
<accession>A0A1E7WD66</accession>
<dbReference type="Gene3D" id="3.20.20.450">
    <property type="entry name" value="EAL domain"/>
    <property type="match status" value="1"/>
</dbReference>
<dbReference type="InterPro" id="IPR001633">
    <property type="entry name" value="EAL_dom"/>
</dbReference>
<dbReference type="EMBL" id="LROM01000119">
    <property type="protein sequence ID" value="OEZ95797.1"/>
    <property type="molecule type" value="Genomic_DNA"/>
</dbReference>
<dbReference type="EC" id="3.1.4.52" evidence="6"/>
<dbReference type="PROSITE" id="PS50887">
    <property type="entry name" value="GGDEF"/>
    <property type="match status" value="1"/>
</dbReference>
<evidence type="ECO:0000313" key="7">
    <source>
        <dbReference type="Proteomes" id="UP000175989"/>
    </source>
</evidence>
<evidence type="ECO:0000259" key="3">
    <source>
        <dbReference type="PROSITE" id="PS50112"/>
    </source>
</evidence>